<dbReference type="OrthoDB" id="9873483at2"/>
<keyword evidence="3" id="KW-1185">Reference proteome</keyword>
<proteinExistence type="predicted"/>
<dbReference type="AlphaFoldDB" id="A0A5D0CS27"/>
<comment type="caution">
    <text evidence="2">The sequence shown here is derived from an EMBL/GenBank/DDBJ whole genome shotgun (WGS) entry which is preliminary data.</text>
</comment>
<keyword evidence="1" id="KW-1133">Transmembrane helix</keyword>
<name>A0A5D0CS27_9BACL</name>
<accession>A0A5D0CS27</accession>
<reference evidence="2 3" key="1">
    <citation type="submission" date="2019-08" db="EMBL/GenBank/DDBJ databases">
        <title>Genome sequencing of Paenibacillus faecis DSM 23593(T).</title>
        <authorList>
            <person name="Kook J.-K."/>
            <person name="Park S.-N."/>
            <person name="Lim Y.K."/>
        </authorList>
    </citation>
    <scope>NUCLEOTIDE SEQUENCE [LARGE SCALE GENOMIC DNA]</scope>
    <source>
        <strain evidence="2 3">DSM 23593</strain>
    </source>
</reference>
<gene>
    <name evidence="2" type="ORF">FRY98_08605</name>
</gene>
<feature type="transmembrane region" description="Helical" evidence="1">
    <location>
        <begin position="38"/>
        <end position="60"/>
    </location>
</feature>
<evidence type="ECO:0000313" key="3">
    <source>
        <dbReference type="Proteomes" id="UP000325218"/>
    </source>
</evidence>
<organism evidence="2 3">
    <name type="scientific">Paenibacillus faecis</name>
    <dbReference type="NCBI Taxonomy" id="862114"/>
    <lineage>
        <taxon>Bacteria</taxon>
        <taxon>Bacillati</taxon>
        <taxon>Bacillota</taxon>
        <taxon>Bacilli</taxon>
        <taxon>Bacillales</taxon>
        <taxon>Paenibacillaceae</taxon>
        <taxon>Paenibacillus</taxon>
    </lineage>
</organism>
<sequence>MYALLPAGLLIVYLVCLHTVFSKKITRRHQGKHEYGMGVLFVLVMNWIYTFLNAVPFGFFAFSAIFGKPPMILAGSLLFLVLTLCQHALATYYKTYAGYVVWAYLLFLGGVGCYILSLYAA</sequence>
<keyword evidence="1" id="KW-0812">Transmembrane</keyword>
<dbReference type="EMBL" id="VSDO01000002">
    <property type="protein sequence ID" value="TYA12761.1"/>
    <property type="molecule type" value="Genomic_DNA"/>
</dbReference>
<evidence type="ECO:0000256" key="1">
    <source>
        <dbReference type="SAM" id="Phobius"/>
    </source>
</evidence>
<keyword evidence="1" id="KW-0472">Membrane</keyword>
<protein>
    <submittedName>
        <fullName evidence="2">Uncharacterized protein</fullName>
    </submittedName>
</protein>
<dbReference type="Proteomes" id="UP000325218">
    <property type="component" value="Unassembled WGS sequence"/>
</dbReference>
<evidence type="ECO:0000313" key="2">
    <source>
        <dbReference type="EMBL" id="TYA12761.1"/>
    </source>
</evidence>
<feature type="transmembrane region" description="Helical" evidence="1">
    <location>
        <begin position="99"/>
        <end position="120"/>
    </location>
</feature>
<feature type="transmembrane region" description="Helical" evidence="1">
    <location>
        <begin position="72"/>
        <end position="93"/>
    </location>
</feature>
<dbReference type="RefSeq" id="WP_148451363.1">
    <property type="nucleotide sequence ID" value="NZ_VSDO01000002.1"/>
</dbReference>